<dbReference type="AlphaFoldDB" id="A0A1E4SUB3"/>
<dbReference type="Pfam" id="PF11488">
    <property type="entry name" value="Lge1"/>
    <property type="match status" value="1"/>
</dbReference>
<feature type="compositionally biased region" description="Gly residues" evidence="5">
    <location>
        <begin position="118"/>
        <end position="127"/>
    </location>
</feature>
<feature type="compositionally biased region" description="Low complexity" evidence="5">
    <location>
        <begin position="24"/>
        <end position="33"/>
    </location>
</feature>
<dbReference type="OrthoDB" id="3996301at2759"/>
<evidence type="ECO:0000256" key="3">
    <source>
        <dbReference type="ARBA" id="ARBA00023242"/>
    </source>
</evidence>
<dbReference type="GO" id="GO:0005634">
    <property type="term" value="C:nucleus"/>
    <property type="evidence" value="ECO:0007669"/>
    <property type="project" value="UniProtKB-SubCell"/>
</dbReference>
<organism evidence="7 8">
    <name type="scientific">[Candida] arabinofermentans NRRL YB-2248</name>
    <dbReference type="NCBI Taxonomy" id="983967"/>
    <lineage>
        <taxon>Eukaryota</taxon>
        <taxon>Fungi</taxon>
        <taxon>Dikarya</taxon>
        <taxon>Ascomycota</taxon>
        <taxon>Saccharomycotina</taxon>
        <taxon>Pichiomycetes</taxon>
        <taxon>Pichiales</taxon>
        <taxon>Pichiaceae</taxon>
        <taxon>Ogataea</taxon>
        <taxon>Ogataea/Candida clade</taxon>
    </lineage>
</organism>
<feature type="coiled-coil region" evidence="4">
    <location>
        <begin position="283"/>
        <end position="310"/>
    </location>
</feature>
<evidence type="ECO:0000256" key="4">
    <source>
        <dbReference type="SAM" id="Coils"/>
    </source>
</evidence>
<name>A0A1E4SUB3_9ASCO</name>
<dbReference type="EMBL" id="KV453868">
    <property type="protein sequence ID" value="ODV83106.1"/>
    <property type="molecule type" value="Genomic_DNA"/>
</dbReference>
<feature type="region of interest" description="Disordered" evidence="5">
    <location>
        <begin position="1"/>
        <end position="127"/>
    </location>
</feature>
<evidence type="ECO:0000259" key="6">
    <source>
        <dbReference type="Pfam" id="PF11488"/>
    </source>
</evidence>
<feature type="compositionally biased region" description="Gly residues" evidence="5">
    <location>
        <begin position="36"/>
        <end position="56"/>
    </location>
</feature>
<keyword evidence="4" id="KW-0175">Coiled coil</keyword>
<feature type="compositionally biased region" description="Low complexity" evidence="5">
    <location>
        <begin position="1"/>
        <end position="14"/>
    </location>
</feature>
<dbReference type="GO" id="GO:0006325">
    <property type="term" value="P:chromatin organization"/>
    <property type="evidence" value="ECO:0007669"/>
    <property type="project" value="UniProtKB-KW"/>
</dbReference>
<gene>
    <name evidence="7" type="ORF">CANARDRAFT_178013</name>
</gene>
<dbReference type="InterPro" id="IPR021581">
    <property type="entry name" value="Tscrpt_reg_Lge1"/>
</dbReference>
<protein>
    <recommendedName>
        <fullName evidence="6">Transcription regulator LGE1 helical region domain-containing protein</fullName>
    </recommendedName>
</protein>
<feature type="compositionally biased region" description="Low complexity" evidence="5">
    <location>
        <begin position="145"/>
        <end position="155"/>
    </location>
</feature>
<dbReference type="Proteomes" id="UP000094801">
    <property type="component" value="Unassembled WGS sequence"/>
</dbReference>
<evidence type="ECO:0000256" key="1">
    <source>
        <dbReference type="ARBA" id="ARBA00004123"/>
    </source>
</evidence>
<feature type="region of interest" description="Disordered" evidence="5">
    <location>
        <begin position="195"/>
        <end position="244"/>
    </location>
</feature>
<feature type="domain" description="Transcription regulator LGE1 helical region" evidence="6">
    <location>
        <begin position="246"/>
        <end position="314"/>
    </location>
</feature>
<evidence type="ECO:0000313" key="7">
    <source>
        <dbReference type="EMBL" id="ODV83106.1"/>
    </source>
</evidence>
<proteinExistence type="predicted"/>
<keyword evidence="8" id="KW-1185">Reference proteome</keyword>
<feature type="compositionally biased region" description="Low complexity" evidence="5">
    <location>
        <begin position="85"/>
        <end position="98"/>
    </location>
</feature>
<feature type="region of interest" description="Disordered" evidence="5">
    <location>
        <begin position="141"/>
        <end position="180"/>
    </location>
</feature>
<feature type="compositionally biased region" description="Low complexity" evidence="5">
    <location>
        <begin position="195"/>
        <end position="213"/>
    </location>
</feature>
<evidence type="ECO:0000256" key="5">
    <source>
        <dbReference type="SAM" id="MobiDB-lite"/>
    </source>
</evidence>
<comment type="subcellular location">
    <subcellularLocation>
        <location evidence="1">Nucleus</location>
    </subcellularLocation>
</comment>
<evidence type="ECO:0000313" key="8">
    <source>
        <dbReference type="Proteomes" id="UP000094801"/>
    </source>
</evidence>
<keyword evidence="2" id="KW-0156">Chromatin regulator</keyword>
<reference evidence="8" key="1">
    <citation type="submission" date="2016-04" db="EMBL/GenBank/DDBJ databases">
        <title>Comparative genomics of biotechnologically important yeasts.</title>
        <authorList>
            <consortium name="DOE Joint Genome Institute"/>
            <person name="Riley R."/>
            <person name="Haridas S."/>
            <person name="Wolfe K.H."/>
            <person name="Lopes M.R."/>
            <person name="Hittinger C.T."/>
            <person name="Goker M."/>
            <person name="Salamov A."/>
            <person name="Wisecaver J."/>
            <person name="Long T.M."/>
            <person name="Aerts A.L."/>
            <person name="Barry K."/>
            <person name="Choi C."/>
            <person name="Clum A."/>
            <person name="Coughlan A.Y."/>
            <person name="Deshpande S."/>
            <person name="Douglass A.P."/>
            <person name="Hanson S.J."/>
            <person name="Klenk H.-P."/>
            <person name="Labutti K."/>
            <person name="Lapidus A."/>
            <person name="Lindquist E."/>
            <person name="Lipzen A."/>
            <person name="Meier-Kolthoff J.P."/>
            <person name="Ohm R.A."/>
            <person name="Otillar R.P."/>
            <person name="Pangilinan J."/>
            <person name="Peng Y."/>
            <person name="Rokas A."/>
            <person name="Rosa C.A."/>
            <person name="Scheuner C."/>
            <person name="Sibirny A.A."/>
            <person name="Slot J.C."/>
            <person name="Stielow J.B."/>
            <person name="Sun H."/>
            <person name="Kurtzman C.P."/>
            <person name="Blackwell M."/>
            <person name="Grigoriev I.V."/>
            <person name="Jeffries T.W."/>
        </authorList>
    </citation>
    <scope>NUCLEOTIDE SEQUENCE [LARGE SCALE GENOMIC DNA]</scope>
    <source>
        <strain evidence="8">NRRL YB-2248</strain>
    </source>
</reference>
<sequence>MSGNYNGRGNSGYRPGSGSGSGSGVPYEGYYHSRGGRGGGRGGYYNGGGGGGGYGYRGSYDGGHRSAGYNRYEYDEREYNGNGNGNNNGNEHQQGEVEQQQEEYNSRGGPSEYNHYSRGGGGGYRGGRGGGYYNRGGYRGGRGGSYQQHHNYNYNNHHEDVNGRYNNNYEPQEAGTSAVATATATASAAASAAAAATPTTPGTTSDSATTPAGWVNGPPSRTPEGIRRSRVGSSSASEINQDKKSNHWVSRLQLVGEDKDTMNKLFEQLQDINTVISNENIKNFQLQIENSRLERIMKSEENKCKFADEKLESIEFIDASII</sequence>
<accession>A0A1E4SUB3</accession>
<evidence type="ECO:0000256" key="2">
    <source>
        <dbReference type="ARBA" id="ARBA00022853"/>
    </source>
</evidence>
<keyword evidence="3" id="KW-0539">Nucleus</keyword>